<evidence type="ECO:0000256" key="6">
    <source>
        <dbReference type="ARBA" id="ARBA00023235"/>
    </source>
</evidence>
<comment type="catalytic activity">
    <reaction evidence="7">
        <text>alpha-D-glucose 6-phosphate = beta-D-fructose 6-phosphate</text>
        <dbReference type="Rhea" id="RHEA:11816"/>
        <dbReference type="ChEBI" id="CHEBI:57634"/>
        <dbReference type="ChEBI" id="CHEBI:58225"/>
        <dbReference type="EC" id="5.3.1.9"/>
    </reaction>
</comment>
<keyword evidence="4" id="KW-0312">Gluconeogenesis</keyword>
<dbReference type="CDD" id="cd05015">
    <property type="entry name" value="SIS_PGI_1"/>
    <property type="match status" value="1"/>
</dbReference>
<dbReference type="PROSITE" id="PS00174">
    <property type="entry name" value="P_GLUCOSE_ISOMERASE_2"/>
    <property type="match status" value="1"/>
</dbReference>
<comment type="similarity">
    <text evidence="2">Belongs to the GPI family.</text>
</comment>
<dbReference type="UniPathway" id="UPA00109">
    <property type="reaction ID" value="UER00181"/>
</dbReference>
<dbReference type="Gene3D" id="3.40.50.10490">
    <property type="entry name" value="Glucose-6-phosphate isomerase like protein, domain 1"/>
    <property type="match status" value="2"/>
</dbReference>
<evidence type="ECO:0000256" key="1">
    <source>
        <dbReference type="ARBA" id="ARBA00004926"/>
    </source>
</evidence>
<dbReference type="FunFam" id="1.10.1390.10:FF:000001">
    <property type="entry name" value="Glucose-6-phosphate isomerase"/>
    <property type="match status" value="1"/>
</dbReference>
<sequence length="569" mass="64469">MNSVTNSKISNQEDMTNSCELTHSKAWKALAAHFDDIKHVHMRQLFEENSDRFTEFSLQFKNLLLDYSKNRINKTTMTLLYDLAEQAGVKEWTERMFNGEAINHTENRSVLHTALRNRDNKPVYAAGEDVMPRVNASLEKMRAFSEAIRTRKWRGYTNQPIKHVVNIGVGGSDLGPVMVTEALKPYALHDIQMHYVSNVDESHIWDTLARLKPETTLFIVVSKSFTTQDTMLNAATAIKWLKKSIEDPADIEKHVVAATDNIDAAVKLGIGVDNIFSMWDWVGGRYSLWSAVGLSIAISIGMDNFEKLLEGAFEMDTHFRTAPLEENLPVTLAMLGIWYNNFFGSETHAVLPYDQHLHLFSDYLRQADMESNGKRVDRDGNIINNYSTGPIIFGQLGITGQHAFYQLIHQGTKLIPADIIAPISSYHCIREHHRVLMSNVFAQTEAFMRGKTEQEAIDEMRQNGASPEEIAKLLPHKIFPGNKPSNTIIYKVLSPRTLGNLIALYEHKIFVQGVVWNINSFDQWGVELGKQLAKGVLSDLQDDNQITSHDSSTNGLINYYKSLRHTDNE</sequence>
<dbReference type="GO" id="GO:0097367">
    <property type="term" value="F:carbohydrate derivative binding"/>
    <property type="evidence" value="ECO:0007669"/>
    <property type="project" value="InterPro"/>
</dbReference>
<dbReference type="EMBL" id="UOFS01000013">
    <property type="protein sequence ID" value="VAW92836.1"/>
    <property type="molecule type" value="Genomic_DNA"/>
</dbReference>
<evidence type="ECO:0000256" key="4">
    <source>
        <dbReference type="ARBA" id="ARBA00022432"/>
    </source>
</evidence>
<evidence type="ECO:0000256" key="2">
    <source>
        <dbReference type="ARBA" id="ARBA00006604"/>
    </source>
</evidence>
<dbReference type="CDD" id="cd05016">
    <property type="entry name" value="SIS_PGI_2"/>
    <property type="match status" value="1"/>
</dbReference>
<accession>A0A3B1AJJ8</accession>
<name>A0A3B1AJJ8_9ZZZZ</name>
<gene>
    <name evidence="8" type="ORF">MNBD_GAMMA22-484</name>
</gene>
<protein>
    <recommendedName>
        <fullName evidence="3">glucose-6-phosphate isomerase</fullName>
        <ecNumber evidence="3">5.3.1.9</ecNumber>
    </recommendedName>
</protein>
<organism evidence="8">
    <name type="scientific">hydrothermal vent metagenome</name>
    <dbReference type="NCBI Taxonomy" id="652676"/>
    <lineage>
        <taxon>unclassified sequences</taxon>
        <taxon>metagenomes</taxon>
        <taxon>ecological metagenomes</taxon>
    </lineage>
</organism>
<dbReference type="InterPro" id="IPR018189">
    <property type="entry name" value="Phosphoglucose_isomerase_CS"/>
</dbReference>
<keyword evidence="5" id="KW-0324">Glycolysis</keyword>
<dbReference type="GO" id="GO:0004347">
    <property type="term" value="F:glucose-6-phosphate isomerase activity"/>
    <property type="evidence" value="ECO:0007669"/>
    <property type="project" value="UniProtKB-EC"/>
</dbReference>
<dbReference type="Pfam" id="PF00342">
    <property type="entry name" value="PGI"/>
    <property type="match status" value="1"/>
</dbReference>
<evidence type="ECO:0000313" key="8">
    <source>
        <dbReference type="EMBL" id="VAW92836.1"/>
    </source>
</evidence>
<evidence type="ECO:0000256" key="5">
    <source>
        <dbReference type="ARBA" id="ARBA00023152"/>
    </source>
</evidence>
<dbReference type="GO" id="GO:0006094">
    <property type="term" value="P:gluconeogenesis"/>
    <property type="evidence" value="ECO:0007669"/>
    <property type="project" value="UniProtKB-KW"/>
</dbReference>
<keyword evidence="6 8" id="KW-0413">Isomerase</keyword>
<dbReference type="InterPro" id="IPR001672">
    <property type="entry name" value="G6P_Isomerase"/>
</dbReference>
<dbReference type="InterPro" id="IPR035476">
    <property type="entry name" value="SIS_PGI_1"/>
</dbReference>
<dbReference type="PRINTS" id="PR00662">
    <property type="entry name" value="G6PISOMERASE"/>
</dbReference>
<comment type="pathway">
    <text evidence="1">Carbohydrate degradation; glycolysis; D-glyceraldehyde 3-phosphate and glycerone phosphate from D-glucose: step 2/4.</text>
</comment>
<dbReference type="GO" id="GO:0051156">
    <property type="term" value="P:glucose 6-phosphate metabolic process"/>
    <property type="evidence" value="ECO:0007669"/>
    <property type="project" value="TreeGrafter"/>
</dbReference>
<evidence type="ECO:0000256" key="3">
    <source>
        <dbReference type="ARBA" id="ARBA00011952"/>
    </source>
</evidence>
<dbReference type="PROSITE" id="PS51463">
    <property type="entry name" value="P_GLUCOSE_ISOMERASE_3"/>
    <property type="match status" value="1"/>
</dbReference>
<dbReference type="SUPFAM" id="SSF53697">
    <property type="entry name" value="SIS domain"/>
    <property type="match status" value="1"/>
</dbReference>
<dbReference type="EC" id="5.3.1.9" evidence="3"/>
<evidence type="ECO:0000256" key="7">
    <source>
        <dbReference type="ARBA" id="ARBA00029321"/>
    </source>
</evidence>
<dbReference type="GO" id="GO:0048029">
    <property type="term" value="F:monosaccharide binding"/>
    <property type="evidence" value="ECO:0007669"/>
    <property type="project" value="TreeGrafter"/>
</dbReference>
<dbReference type="InterPro" id="IPR046348">
    <property type="entry name" value="SIS_dom_sf"/>
</dbReference>
<dbReference type="NCBIfam" id="NF001211">
    <property type="entry name" value="PRK00179.1"/>
    <property type="match status" value="1"/>
</dbReference>
<dbReference type="Gene3D" id="1.10.1390.10">
    <property type="match status" value="1"/>
</dbReference>
<dbReference type="InterPro" id="IPR035482">
    <property type="entry name" value="SIS_PGI_2"/>
</dbReference>
<dbReference type="PANTHER" id="PTHR11469:SF1">
    <property type="entry name" value="GLUCOSE-6-PHOSPHATE ISOMERASE"/>
    <property type="match status" value="1"/>
</dbReference>
<dbReference type="GO" id="GO:0006096">
    <property type="term" value="P:glycolytic process"/>
    <property type="evidence" value="ECO:0007669"/>
    <property type="project" value="UniProtKB-UniPathway"/>
</dbReference>
<dbReference type="AlphaFoldDB" id="A0A3B1AJJ8"/>
<dbReference type="GO" id="GO:0005829">
    <property type="term" value="C:cytosol"/>
    <property type="evidence" value="ECO:0007669"/>
    <property type="project" value="TreeGrafter"/>
</dbReference>
<proteinExistence type="inferred from homology"/>
<dbReference type="PANTHER" id="PTHR11469">
    <property type="entry name" value="GLUCOSE-6-PHOSPHATE ISOMERASE"/>
    <property type="match status" value="1"/>
</dbReference>
<dbReference type="HAMAP" id="MF_00473">
    <property type="entry name" value="G6P_isomerase"/>
    <property type="match status" value="1"/>
</dbReference>
<reference evidence="8" key="1">
    <citation type="submission" date="2018-06" db="EMBL/GenBank/DDBJ databases">
        <authorList>
            <person name="Zhirakovskaya E."/>
        </authorList>
    </citation>
    <scope>NUCLEOTIDE SEQUENCE</scope>
</reference>
<dbReference type="InterPro" id="IPR023096">
    <property type="entry name" value="G6P_Isomerase_C"/>
</dbReference>
<dbReference type="PROSITE" id="PS00765">
    <property type="entry name" value="P_GLUCOSE_ISOMERASE_1"/>
    <property type="match status" value="1"/>
</dbReference>